<dbReference type="PROSITE" id="PS50106">
    <property type="entry name" value="PDZ"/>
    <property type="match status" value="1"/>
</dbReference>
<sequence length="1287" mass="142778">MPKFFTSLLLIVLCVQGQGQPNAPIPVPFVVASLEAIPPTAQACSELVFSGLQSRDSRGQPLQFFWGFGPGTPSWFRIPLLAGVLEEATGQSSPLITISPAILSRAGAELGDLREGEVRLEVRLTVRNDLGNSTEAVTSSHIVGLTSQAEPAISPVGSTNLKIKHSDDLHLEVTTGEAPFALQCANRDPGISAGRTNVTWQYRSTGQLSWQPLEASLGNLAFDPNHVNLAPYSFQPGTFHLFRAVAAFDLRPTLAPRPSVVFRVSVEALPAVKVFIVGPRLASQCSFELDVEVWDPTMPQARKEDFLYSWRCSSVVQVGELDLCAQLPPFTTTNPSFGPKFRVDAGQLAAGIHRFSVIVRRVSGGPQSIARHPVHVAPAFFASLRMRFPSYAYTGIVDVADGAPAVSAIMQLTGDLGARCAAPQVHWQWFLVEDRLTPTLERALNTSSIAADGFLELQSGGGGMLLAGVQYFHVLLQAETKNIMDQATANVSRPSLDSVLRKGLAMAAMSPKFVGDQVPLGGASVDLEPHGSARRDDQVNVADSRLILSSKDSKAEAEKTFEEFKEMRQDYEKMRTRPKPRNGKRVGNEVWFDAKLNTPLGLALDTKHCLSFKTSFDGEAVGVSEVMEGGSAFEYNQGCLQEDAAEKRIWIQPGDRILTVNGVKTKTTEDVVEIVSKLKEGERAILKFSRQARGPVQVVFPEPADPVVVRGSSKLQDAARVAGHDVIYRCEDGLCGSSSISIQISLLAKVHRNHNGFSFAKQGQSTLKLSATLTIEKSDDKAKTNEQIQQLLSHAKQMKYEGNVQRFLENMVNQVQKVIETAKVVEEKKSTEVPKDFTPPKYRVKAMPKLNAKKITVKKMTAADLAKRLEEGKDINFKEPMLITNATTLFNPGAWDEVRRHWTASRLMEDAHLEKEFRLEYWPQDKARARLVGNQLHMEEPEMIPFSRYVINCFHGTPAKPKLPGQNTEHCEQTVDAQSMVRNVSELEQLRIFRQIENALPHMAEFRQKLLEAAGDELKSIIPKGAERWKRNNGRLSYQYFTFGPSGSGANLRPENGLPFFDVLVHGSKRWLLLQEDEMERVAQKAREALEFDKTSAYMFFEEKLPELREEFGLKKFVEANQGPGDLIIVPSGWFRVSLALADSFSYYETILKGKQTLSALTDNNVWRPQFRQYRLAYCYTPSTVDELPGITENAGLRNWLKQAIEKVQLDEAISGILEVMLHCGSTLALSSKMPSLNVKELSACTPAVWTKCRKQLKAKLEEKKSSATLSWLPKEAQLDFKEKSEL</sequence>
<evidence type="ECO:0000313" key="3">
    <source>
        <dbReference type="EMBL" id="CAK9013548.1"/>
    </source>
</evidence>
<reference evidence="3 4" key="1">
    <citation type="submission" date="2024-02" db="EMBL/GenBank/DDBJ databases">
        <authorList>
            <person name="Chen Y."/>
            <person name="Shah S."/>
            <person name="Dougan E. K."/>
            <person name="Thang M."/>
            <person name="Chan C."/>
        </authorList>
    </citation>
    <scope>NUCLEOTIDE SEQUENCE [LARGE SCALE GENOMIC DNA]</scope>
</reference>
<gene>
    <name evidence="3" type="ORF">CCMP2556_LOCUS11326</name>
</gene>
<dbReference type="Proteomes" id="UP001642484">
    <property type="component" value="Unassembled WGS sequence"/>
</dbReference>
<comment type="caution">
    <text evidence="3">The sequence shown here is derived from an EMBL/GenBank/DDBJ whole genome shotgun (WGS) entry which is preliminary data.</text>
</comment>
<feature type="signal peptide" evidence="1">
    <location>
        <begin position="1"/>
        <end position="19"/>
    </location>
</feature>
<feature type="domain" description="PDZ" evidence="2">
    <location>
        <begin position="589"/>
        <end position="675"/>
    </location>
</feature>
<dbReference type="SUPFAM" id="SSF50156">
    <property type="entry name" value="PDZ domain-like"/>
    <property type="match status" value="1"/>
</dbReference>
<dbReference type="InterPro" id="IPR050910">
    <property type="entry name" value="JMJD6_ArgDemeth/LysHydrox"/>
</dbReference>
<dbReference type="InterPro" id="IPR001478">
    <property type="entry name" value="PDZ"/>
</dbReference>
<dbReference type="PANTHER" id="PTHR12480">
    <property type="entry name" value="ARGININE DEMETHYLASE AND LYSYL-HYDROXYLASE JMJD"/>
    <property type="match status" value="1"/>
</dbReference>
<evidence type="ECO:0000259" key="2">
    <source>
        <dbReference type="PROSITE" id="PS50106"/>
    </source>
</evidence>
<dbReference type="Gene3D" id="2.60.120.650">
    <property type="entry name" value="Cupin"/>
    <property type="match status" value="1"/>
</dbReference>
<organism evidence="3 4">
    <name type="scientific">Durusdinium trenchii</name>
    <dbReference type="NCBI Taxonomy" id="1381693"/>
    <lineage>
        <taxon>Eukaryota</taxon>
        <taxon>Sar</taxon>
        <taxon>Alveolata</taxon>
        <taxon>Dinophyceae</taxon>
        <taxon>Suessiales</taxon>
        <taxon>Symbiodiniaceae</taxon>
        <taxon>Durusdinium</taxon>
    </lineage>
</organism>
<dbReference type="InterPro" id="IPR036034">
    <property type="entry name" value="PDZ_sf"/>
</dbReference>
<evidence type="ECO:0000256" key="1">
    <source>
        <dbReference type="SAM" id="SignalP"/>
    </source>
</evidence>
<dbReference type="EMBL" id="CAXAMN010005391">
    <property type="protein sequence ID" value="CAK9013548.1"/>
    <property type="molecule type" value="Genomic_DNA"/>
</dbReference>
<keyword evidence="1" id="KW-0732">Signal</keyword>
<dbReference type="SUPFAM" id="SSF51197">
    <property type="entry name" value="Clavaminate synthase-like"/>
    <property type="match status" value="1"/>
</dbReference>
<keyword evidence="4" id="KW-1185">Reference proteome</keyword>
<protein>
    <recommendedName>
        <fullName evidence="2">PDZ domain-containing protein</fullName>
    </recommendedName>
</protein>
<feature type="chain" id="PRO_5045628516" description="PDZ domain-containing protein" evidence="1">
    <location>
        <begin position="20"/>
        <end position="1287"/>
    </location>
</feature>
<dbReference type="Gene3D" id="2.30.42.10">
    <property type="match status" value="1"/>
</dbReference>
<accession>A0ABP0JH65</accession>
<evidence type="ECO:0000313" key="4">
    <source>
        <dbReference type="Proteomes" id="UP001642484"/>
    </source>
</evidence>
<proteinExistence type="predicted"/>
<name>A0ABP0JH65_9DINO</name>